<organism evidence="1 2">
    <name type="scientific">Oedothorax gibbosus</name>
    <dbReference type="NCBI Taxonomy" id="931172"/>
    <lineage>
        <taxon>Eukaryota</taxon>
        <taxon>Metazoa</taxon>
        <taxon>Ecdysozoa</taxon>
        <taxon>Arthropoda</taxon>
        <taxon>Chelicerata</taxon>
        <taxon>Arachnida</taxon>
        <taxon>Araneae</taxon>
        <taxon>Araneomorphae</taxon>
        <taxon>Entelegynae</taxon>
        <taxon>Araneoidea</taxon>
        <taxon>Linyphiidae</taxon>
        <taxon>Erigoninae</taxon>
        <taxon>Oedothorax</taxon>
    </lineage>
</organism>
<protein>
    <submittedName>
        <fullName evidence="1">Uncharacterized protein</fullName>
    </submittedName>
</protein>
<accession>A0AAV6ULK8</accession>
<dbReference type="Proteomes" id="UP000827092">
    <property type="component" value="Unassembled WGS sequence"/>
</dbReference>
<dbReference type="AlphaFoldDB" id="A0AAV6ULK8"/>
<reference evidence="1 2" key="1">
    <citation type="journal article" date="2022" name="Nat. Ecol. Evol.">
        <title>A masculinizing supergene underlies an exaggerated male reproductive morph in a spider.</title>
        <authorList>
            <person name="Hendrickx F."/>
            <person name="De Corte Z."/>
            <person name="Sonet G."/>
            <person name="Van Belleghem S.M."/>
            <person name="Kostlbacher S."/>
            <person name="Vangestel C."/>
        </authorList>
    </citation>
    <scope>NUCLEOTIDE SEQUENCE [LARGE SCALE GENOMIC DNA]</scope>
    <source>
        <strain evidence="1">W744_W776</strain>
    </source>
</reference>
<dbReference type="EMBL" id="JAFNEN010000366">
    <property type="protein sequence ID" value="KAG8184668.1"/>
    <property type="molecule type" value="Genomic_DNA"/>
</dbReference>
<sequence>MQELEFLNCNAGESGSDYLLKIAKSCILFAKPEEASPLPQLAPTINQKKTENILPEFGPTRGKKVAVMDSRSFEEGGGAVYSKGSPVASKAAYRPRPLIICFNCVFYSLSKRDFFYFSGELLPFFLV</sequence>
<keyword evidence="2" id="KW-1185">Reference proteome</keyword>
<name>A0AAV6ULK8_9ARAC</name>
<proteinExistence type="predicted"/>
<evidence type="ECO:0000313" key="1">
    <source>
        <dbReference type="EMBL" id="KAG8184668.1"/>
    </source>
</evidence>
<gene>
    <name evidence="1" type="ORF">JTE90_012153</name>
</gene>
<comment type="caution">
    <text evidence="1">The sequence shown here is derived from an EMBL/GenBank/DDBJ whole genome shotgun (WGS) entry which is preliminary data.</text>
</comment>
<evidence type="ECO:0000313" key="2">
    <source>
        <dbReference type="Proteomes" id="UP000827092"/>
    </source>
</evidence>